<evidence type="ECO:0000313" key="1">
    <source>
        <dbReference type="EMBL" id="TCO31091.1"/>
    </source>
</evidence>
<accession>A0A4R2HQJ5</accession>
<proteinExistence type="predicted"/>
<evidence type="ECO:0000313" key="2">
    <source>
        <dbReference type="Proteomes" id="UP000295684"/>
    </source>
</evidence>
<organism evidence="1 2">
    <name type="scientific">Pedobacter psychrotolerans</name>
    <dbReference type="NCBI Taxonomy" id="1843235"/>
    <lineage>
        <taxon>Bacteria</taxon>
        <taxon>Pseudomonadati</taxon>
        <taxon>Bacteroidota</taxon>
        <taxon>Sphingobacteriia</taxon>
        <taxon>Sphingobacteriales</taxon>
        <taxon>Sphingobacteriaceae</taxon>
        <taxon>Pedobacter</taxon>
    </lineage>
</organism>
<dbReference type="Proteomes" id="UP000295684">
    <property type="component" value="Unassembled WGS sequence"/>
</dbReference>
<protein>
    <submittedName>
        <fullName evidence="1">Uncharacterized protein</fullName>
    </submittedName>
</protein>
<dbReference type="EMBL" id="SLWO01000001">
    <property type="protein sequence ID" value="TCO31091.1"/>
    <property type="molecule type" value="Genomic_DNA"/>
</dbReference>
<name>A0A4R2HQJ5_9SPHI</name>
<reference evidence="1 2" key="1">
    <citation type="submission" date="2019-03" db="EMBL/GenBank/DDBJ databases">
        <title>Genomic Encyclopedia of Type Strains, Phase IV (KMG-IV): sequencing the most valuable type-strain genomes for metagenomic binning, comparative biology and taxonomic classification.</title>
        <authorList>
            <person name="Goeker M."/>
        </authorList>
    </citation>
    <scope>NUCLEOTIDE SEQUENCE [LARGE SCALE GENOMIC DNA]</scope>
    <source>
        <strain evidence="1 2">DSM 103236</strain>
    </source>
</reference>
<gene>
    <name evidence="1" type="ORF">EV200_101538</name>
</gene>
<comment type="caution">
    <text evidence="1">The sequence shown here is derived from an EMBL/GenBank/DDBJ whole genome shotgun (WGS) entry which is preliminary data.</text>
</comment>
<dbReference type="AlphaFoldDB" id="A0A4R2HQJ5"/>
<sequence>MMMPAYEKILNIKRLKKIIIARHEAIFIYA</sequence>